<dbReference type="RefSeq" id="WP_211471345.1">
    <property type="nucleotide sequence ID" value="NZ_JAGSXH010000142.1"/>
</dbReference>
<reference evidence="2" key="1">
    <citation type="submission" date="2021-04" db="EMBL/GenBank/DDBJ databases">
        <title>Genome based classification of Actinospica acidithermotolerans sp. nov., an actinobacterium isolated from an Indonesian hot spring.</title>
        <authorList>
            <person name="Kusuma A.B."/>
            <person name="Putra K.E."/>
            <person name="Nafisah S."/>
            <person name="Loh J."/>
            <person name="Nouioui I."/>
            <person name="Goodfellow M."/>
        </authorList>
    </citation>
    <scope>NUCLEOTIDE SEQUENCE</scope>
    <source>
        <strain evidence="2">DSM 45618</strain>
    </source>
</reference>
<evidence type="ECO:0000313" key="3">
    <source>
        <dbReference type="Proteomes" id="UP000677913"/>
    </source>
</evidence>
<feature type="domain" description="N-acetyltransferase" evidence="1">
    <location>
        <begin position="4"/>
        <end position="167"/>
    </location>
</feature>
<dbReference type="SUPFAM" id="SSF55729">
    <property type="entry name" value="Acyl-CoA N-acyltransferases (Nat)"/>
    <property type="match status" value="1"/>
</dbReference>
<dbReference type="GO" id="GO:0016747">
    <property type="term" value="F:acyltransferase activity, transferring groups other than amino-acyl groups"/>
    <property type="evidence" value="ECO:0007669"/>
    <property type="project" value="InterPro"/>
</dbReference>
<dbReference type="EMBL" id="JAGSXH010000142">
    <property type="protein sequence ID" value="MBS2966355.1"/>
    <property type="molecule type" value="Genomic_DNA"/>
</dbReference>
<proteinExistence type="predicted"/>
<dbReference type="Proteomes" id="UP000677913">
    <property type="component" value="Unassembled WGS sequence"/>
</dbReference>
<dbReference type="InterPro" id="IPR016181">
    <property type="entry name" value="Acyl_CoA_acyltransferase"/>
</dbReference>
<sequence length="187" mass="20120">MTSLRLRSAGPGDAERVARLHADSWRRHYRGAYSDSFLAGDVAADRLAVWSARLSAQSGSLTLLAQEEGVEILAGFVHVVFDEDRKWGSLVDNLHVVHGRQRGGIGTVLLRRAAAAASERALSDGVYLWVLEQNTAAQQFYRAMGGSPVQKAVVAPPGGVPGRLNGSPNKLRFVWPEAAKLALAGEH</sequence>
<keyword evidence="2" id="KW-0808">Transferase</keyword>
<keyword evidence="3" id="KW-1185">Reference proteome</keyword>
<protein>
    <submittedName>
        <fullName evidence="2">GNAT family N-acetyltransferase</fullName>
        <ecNumber evidence="2">2.3.1.-</ecNumber>
    </submittedName>
</protein>
<evidence type="ECO:0000259" key="1">
    <source>
        <dbReference type="PROSITE" id="PS51186"/>
    </source>
</evidence>
<dbReference type="EC" id="2.3.1.-" evidence="2"/>
<keyword evidence="2" id="KW-0012">Acyltransferase</keyword>
<dbReference type="Gene3D" id="3.40.630.30">
    <property type="match status" value="1"/>
</dbReference>
<name>A0A8J8BF75_9ACTN</name>
<gene>
    <name evidence="2" type="ORF">KGA66_25150</name>
</gene>
<organism evidence="2 3">
    <name type="scientific">Actinocrinis puniceicyclus</name>
    <dbReference type="NCBI Taxonomy" id="977794"/>
    <lineage>
        <taxon>Bacteria</taxon>
        <taxon>Bacillati</taxon>
        <taxon>Actinomycetota</taxon>
        <taxon>Actinomycetes</taxon>
        <taxon>Catenulisporales</taxon>
        <taxon>Actinospicaceae</taxon>
        <taxon>Actinocrinis</taxon>
    </lineage>
</organism>
<dbReference type="Pfam" id="PF00583">
    <property type="entry name" value="Acetyltransf_1"/>
    <property type="match status" value="1"/>
</dbReference>
<dbReference type="AlphaFoldDB" id="A0A8J8BF75"/>
<comment type="caution">
    <text evidence="2">The sequence shown here is derived from an EMBL/GenBank/DDBJ whole genome shotgun (WGS) entry which is preliminary data.</text>
</comment>
<accession>A0A8J8BF75</accession>
<dbReference type="PROSITE" id="PS51186">
    <property type="entry name" value="GNAT"/>
    <property type="match status" value="1"/>
</dbReference>
<evidence type="ECO:0000313" key="2">
    <source>
        <dbReference type="EMBL" id="MBS2966355.1"/>
    </source>
</evidence>
<dbReference type="InterPro" id="IPR000182">
    <property type="entry name" value="GNAT_dom"/>
</dbReference>